<organism evidence="1 2">
    <name type="scientific">Bacillus salacetis</name>
    <dbReference type="NCBI Taxonomy" id="2315464"/>
    <lineage>
        <taxon>Bacteria</taxon>
        <taxon>Bacillati</taxon>
        <taxon>Bacillota</taxon>
        <taxon>Bacilli</taxon>
        <taxon>Bacillales</taxon>
        <taxon>Bacillaceae</taxon>
        <taxon>Bacillus</taxon>
    </lineage>
</organism>
<name>A0A3A1QZM8_9BACI</name>
<dbReference type="EMBL" id="QXIR01000010">
    <property type="protein sequence ID" value="RIW34746.1"/>
    <property type="molecule type" value="Genomic_DNA"/>
</dbReference>
<sequence>MESESQTPFELRLYRVQDQLKAHETMIYSMQTVIERQQKMIERLTAGNISAPKPSILENFDMEKLAKIALFAFSLNNEETESEGEEDN</sequence>
<evidence type="ECO:0000313" key="1">
    <source>
        <dbReference type="EMBL" id="RIW34746.1"/>
    </source>
</evidence>
<keyword evidence="2" id="KW-1185">Reference proteome</keyword>
<accession>A0A3A1QZM8</accession>
<dbReference type="OrthoDB" id="9979546at2"/>
<reference evidence="1 2" key="1">
    <citation type="submission" date="2018-09" db="EMBL/GenBank/DDBJ databases">
        <title>Bacillus saliacetes sp. nov., isolated from Thai shrimp paste (Ka-pi).</title>
        <authorList>
            <person name="Daroonpunt R."/>
            <person name="Tanasupawat S."/>
            <person name="Yiamsombut S."/>
        </authorList>
    </citation>
    <scope>NUCLEOTIDE SEQUENCE [LARGE SCALE GENOMIC DNA]</scope>
    <source>
        <strain evidence="1 2">SKP7-4</strain>
    </source>
</reference>
<protein>
    <submittedName>
        <fullName evidence="1">Uncharacterized protein</fullName>
    </submittedName>
</protein>
<evidence type="ECO:0000313" key="2">
    <source>
        <dbReference type="Proteomes" id="UP000265801"/>
    </source>
</evidence>
<dbReference type="RefSeq" id="WP_119546684.1">
    <property type="nucleotide sequence ID" value="NZ_QXIR01000010.1"/>
</dbReference>
<dbReference type="Proteomes" id="UP000265801">
    <property type="component" value="Unassembled WGS sequence"/>
</dbReference>
<proteinExistence type="predicted"/>
<dbReference type="AlphaFoldDB" id="A0A3A1QZM8"/>
<comment type="caution">
    <text evidence="1">The sequence shown here is derived from an EMBL/GenBank/DDBJ whole genome shotgun (WGS) entry which is preliminary data.</text>
</comment>
<gene>
    <name evidence="1" type="ORF">D3H55_09555</name>
</gene>